<evidence type="ECO:0000256" key="1">
    <source>
        <dbReference type="SAM" id="MobiDB-lite"/>
    </source>
</evidence>
<feature type="compositionally biased region" description="Pro residues" evidence="1">
    <location>
        <begin position="645"/>
        <end position="654"/>
    </location>
</feature>
<organism evidence="2 3">
    <name type="scientific">Athelia psychrophila</name>
    <dbReference type="NCBI Taxonomy" id="1759441"/>
    <lineage>
        <taxon>Eukaryota</taxon>
        <taxon>Fungi</taxon>
        <taxon>Dikarya</taxon>
        <taxon>Basidiomycota</taxon>
        <taxon>Agaricomycotina</taxon>
        <taxon>Agaricomycetes</taxon>
        <taxon>Agaricomycetidae</taxon>
        <taxon>Atheliales</taxon>
        <taxon>Atheliaceae</taxon>
        <taxon>Athelia</taxon>
    </lineage>
</organism>
<evidence type="ECO:0000313" key="3">
    <source>
        <dbReference type="Proteomes" id="UP000076532"/>
    </source>
</evidence>
<evidence type="ECO:0008006" key="4">
    <source>
        <dbReference type="Google" id="ProtNLM"/>
    </source>
</evidence>
<feature type="compositionally biased region" description="Acidic residues" evidence="1">
    <location>
        <begin position="934"/>
        <end position="948"/>
    </location>
</feature>
<proteinExistence type="predicted"/>
<feature type="compositionally biased region" description="Low complexity" evidence="1">
    <location>
        <begin position="428"/>
        <end position="438"/>
    </location>
</feature>
<feature type="region of interest" description="Disordered" evidence="1">
    <location>
        <begin position="1058"/>
        <end position="1145"/>
    </location>
</feature>
<dbReference type="EMBL" id="KV417538">
    <property type="protein sequence ID" value="KZP22607.1"/>
    <property type="molecule type" value="Genomic_DNA"/>
</dbReference>
<feature type="compositionally biased region" description="Basic and acidic residues" evidence="1">
    <location>
        <begin position="1211"/>
        <end position="1220"/>
    </location>
</feature>
<evidence type="ECO:0000313" key="2">
    <source>
        <dbReference type="EMBL" id="KZP22607.1"/>
    </source>
</evidence>
<feature type="region of interest" description="Disordered" evidence="1">
    <location>
        <begin position="1"/>
        <end position="25"/>
    </location>
</feature>
<dbReference type="OrthoDB" id="298939at2759"/>
<sequence>MPMMPVARRQAPQTRPEPMNASPNHSKVKVSLALSDAVYVAGGFVSGKMEMECRAGAGTGPGDTLGIGVMMVELVAIQELTSRDHSASSTFLHRRRLFQGPGLPPSNAVLPIPPSSVSSPSSLPALPIHYHVARRGQTTFFFRIPLPRRAPASIAFGGGLAVVRYEIRATVGVWWKGERRLVVDRKPVEVVESYSVEDQEEGEAAGWTGEKVVVGEGGKVWVQGKIVGGAGGGVVVAGESACVELQVKNHGNKKTSGLQITLSRYLHLPSLSTSSAKPAAKLEIADTIATIPYRGPEYCVPAGGEGVATLVFDVPRVARSVRGGPRHSSSPSSDDEDIRDTEGDQSVDALFEIRCIVSVKVLVGLGAKDVSLDLPVRVLHPLAMPAVEDVPLISPPLSYPGSPQPLMSPHSQQQAWLPHPSQSPPLFSPQQQQQTWLPHPSQTPVPGPYQYFSPPINGQQYYFPPPPLSPAPMHLMSPPMSPQPQMIYPQQPLSPPPNHFHTRTKSAGAGLMPGYIPHARSGSPLPVPPVPQLQHIFSSVPPFTPVFSPPPQAGRRPLPPPGAILQISGVREGEAEADPGEGEEGKGLIAARVSTHLRLTSRHRSVSPRSHRFRGPQTSAIAAPVPVPAQASPSHTATAISGIPMPAPSTPPLARPISGLPGSGSGELVSPRPMLSPAQSHSDDRRHSRNVEELERIVAVDAAHQGQDGPDTSKGGIGISEAQAQVYKTLPRPPPPSNSGKPVLVGIKMSTTPKPRADEVFVNVLPLLPVHLGGDVNVDVNKLGPVSEPISPADAPPTPQLTAVTPRGPNLVLSFGLGAELHARSHLMLPGNGVADGALSGLDALERRLLAEVGTRKIAADERRTDVRNVLPVVGSVGGERARGGKDAPDTGRGMAIPIHVVPIEPLNDSAISSLTLADHLDRANERTDIAAGQDEDREQDEDEEDEDERTHHAGRSDGEELGTRHGHRRWRAEGTVRGNEDTRVGRKREREPAAPMEKHQVESHNMRQTAKSRVAAWLGGIDPADLQFDLDTGLDPTIDPEGAADLGSAVVAEEDVQAVAADLQQGATSEQLPAHKPSKDEDEDEGEQDQPSIPNPRSSGFVPIGSAKADEARRQSGFREPARKTESSTTLPKRPRLPIFPPSAQKLLDPEVKYDIRSARGGRGGRVTAVASIWASQPGKEAAIKPIPQKSVVETRSQQPIVQLNVQKPIAERRAHDSKTTAAPPKPAATITPPSTKKMPSPSRTPEPDFNARRPMVAKSTSAPATVSSSHAIPTLSSSASLARPNPRILHSKSPFKVLPSVVESLPEVAQVSTPLTSSVKVTPAGSGGDLAFGRARLRDLIKKYQGQAT</sequence>
<feature type="compositionally biased region" description="Basic and acidic residues" evidence="1">
    <location>
        <begin position="972"/>
        <end position="1006"/>
    </location>
</feature>
<feature type="region of interest" description="Disordered" evidence="1">
    <location>
        <begin position="401"/>
        <end position="438"/>
    </location>
</feature>
<feature type="compositionally biased region" description="Low complexity" evidence="1">
    <location>
        <begin position="320"/>
        <end position="332"/>
    </location>
</feature>
<feature type="compositionally biased region" description="Basic and acidic residues" evidence="1">
    <location>
        <begin position="949"/>
        <end position="964"/>
    </location>
</feature>
<feature type="region of interest" description="Disordered" evidence="1">
    <location>
        <begin position="1178"/>
        <end position="1197"/>
    </location>
</feature>
<feature type="region of interest" description="Disordered" evidence="1">
    <location>
        <begin position="925"/>
        <end position="1007"/>
    </location>
</feature>
<feature type="compositionally biased region" description="Low complexity" evidence="1">
    <location>
        <begin position="619"/>
        <end position="634"/>
    </location>
</feature>
<feature type="compositionally biased region" description="Basic residues" evidence="1">
    <location>
        <begin position="600"/>
        <end position="614"/>
    </location>
</feature>
<feature type="compositionally biased region" description="Low complexity" evidence="1">
    <location>
        <begin position="1221"/>
        <end position="1245"/>
    </location>
</feature>
<name>A0A166L5R9_9AGAM</name>
<dbReference type="PANTHER" id="PTHR24216">
    <property type="entry name" value="PAXILLIN-RELATED"/>
    <property type="match status" value="1"/>
</dbReference>
<feature type="compositionally biased region" description="Basic and acidic residues" evidence="1">
    <location>
        <begin position="681"/>
        <end position="690"/>
    </location>
</feature>
<dbReference type="Gene3D" id="2.60.40.640">
    <property type="match status" value="1"/>
</dbReference>
<dbReference type="Proteomes" id="UP000076532">
    <property type="component" value="Unassembled WGS sequence"/>
</dbReference>
<feature type="region of interest" description="Disordered" evidence="1">
    <location>
        <begin position="320"/>
        <end position="341"/>
    </location>
</feature>
<dbReference type="InterPro" id="IPR014752">
    <property type="entry name" value="Arrestin-like_C"/>
</dbReference>
<accession>A0A166L5R9</accession>
<feature type="region of interest" description="Disordered" evidence="1">
    <location>
        <begin position="1204"/>
        <end position="1292"/>
    </location>
</feature>
<gene>
    <name evidence="2" type="ORF">FIBSPDRAFT_919309</name>
</gene>
<feature type="region of interest" description="Disordered" evidence="1">
    <location>
        <begin position="600"/>
        <end position="690"/>
    </location>
</feature>
<dbReference type="PANTHER" id="PTHR24216:SF65">
    <property type="entry name" value="PAXILLIN-LIKE PROTEIN 1"/>
    <property type="match status" value="1"/>
</dbReference>
<keyword evidence="3" id="KW-1185">Reference proteome</keyword>
<reference evidence="2 3" key="1">
    <citation type="journal article" date="2016" name="Mol. Biol. Evol.">
        <title>Comparative Genomics of Early-Diverging Mushroom-Forming Fungi Provides Insights into the Origins of Lignocellulose Decay Capabilities.</title>
        <authorList>
            <person name="Nagy L.G."/>
            <person name="Riley R."/>
            <person name="Tritt A."/>
            <person name="Adam C."/>
            <person name="Daum C."/>
            <person name="Floudas D."/>
            <person name="Sun H."/>
            <person name="Yadav J.S."/>
            <person name="Pangilinan J."/>
            <person name="Larsson K.H."/>
            <person name="Matsuura K."/>
            <person name="Barry K."/>
            <person name="Labutti K."/>
            <person name="Kuo R."/>
            <person name="Ohm R.A."/>
            <person name="Bhattacharya S.S."/>
            <person name="Shirouzu T."/>
            <person name="Yoshinaga Y."/>
            <person name="Martin F.M."/>
            <person name="Grigoriev I.V."/>
            <person name="Hibbett D.S."/>
        </authorList>
    </citation>
    <scope>NUCLEOTIDE SEQUENCE [LARGE SCALE GENOMIC DNA]</scope>
    <source>
        <strain evidence="2 3">CBS 109695</strain>
    </source>
</reference>
<dbReference type="STRING" id="436010.A0A166L5R9"/>
<protein>
    <recommendedName>
        <fullName evidence="4">Arrestin C-terminal-like domain-containing protein</fullName>
    </recommendedName>
</protein>
<feature type="compositionally biased region" description="Polar residues" evidence="1">
    <location>
        <begin position="1260"/>
        <end position="1282"/>
    </location>
</feature>